<gene>
    <name evidence="3" type="ORF">SNAT2548_LOCUS21987</name>
</gene>
<keyword evidence="4" id="KW-1185">Reference proteome</keyword>
<feature type="transmembrane region" description="Helical" evidence="2">
    <location>
        <begin position="240"/>
        <end position="260"/>
    </location>
</feature>
<keyword evidence="2" id="KW-0812">Transmembrane</keyword>
<comment type="caution">
    <text evidence="3">The sequence shown here is derived from an EMBL/GenBank/DDBJ whole genome shotgun (WGS) entry which is preliminary data.</text>
</comment>
<reference evidence="3" key="1">
    <citation type="submission" date="2021-02" db="EMBL/GenBank/DDBJ databases">
        <authorList>
            <person name="Dougan E. K."/>
            <person name="Rhodes N."/>
            <person name="Thang M."/>
            <person name="Chan C."/>
        </authorList>
    </citation>
    <scope>NUCLEOTIDE SEQUENCE</scope>
</reference>
<evidence type="ECO:0000256" key="2">
    <source>
        <dbReference type="SAM" id="Phobius"/>
    </source>
</evidence>
<feature type="compositionally biased region" description="Basic and acidic residues" evidence="1">
    <location>
        <begin position="396"/>
        <end position="411"/>
    </location>
</feature>
<dbReference type="EMBL" id="CAJNDS010002271">
    <property type="protein sequence ID" value="CAE7404084.1"/>
    <property type="molecule type" value="Genomic_DNA"/>
</dbReference>
<organism evidence="3 4">
    <name type="scientific">Symbiodinium natans</name>
    <dbReference type="NCBI Taxonomy" id="878477"/>
    <lineage>
        <taxon>Eukaryota</taxon>
        <taxon>Sar</taxon>
        <taxon>Alveolata</taxon>
        <taxon>Dinophyceae</taxon>
        <taxon>Suessiales</taxon>
        <taxon>Symbiodiniaceae</taxon>
        <taxon>Symbiodinium</taxon>
    </lineage>
</organism>
<accession>A0A812QUP2</accession>
<feature type="transmembrane region" description="Helical" evidence="2">
    <location>
        <begin position="118"/>
        <end position="141"/>
    </location>
</feature>
<sequence length="760" mass="84717">MGRLRQTAKDVAAYARQRKRKLMIAAAGYVLVVSIGLCFFNALFGGCYLAIWVYGVGRFVVKEESPWPWPCRFFVAVMILLSTVFVALMPWLFFGGEEGCREFDPAMPTRFGMRFEEFWIQTWIFSVVNAVLAVIAIWMSLADHPPSKYIRESIRCTISIFLAVLLKTAGVVFDACQGADLDNDGLRDYAYNNFPVPMMVSSYGTSAGMLSAVWCMQFVVDRLLALERSWGEPLPGTRSIIWLSRLMMIMLSVLAITYYYPIPTLIFSSIWALEIIVFTVLIWRAYSPPVRALRTAAGLNASDGVNAQLDKEVAFALKVIGRARAGTVVAGVSMSWHIITWGTMWVAVTKEFYDAYMYSAVADTFGNVFCVVILSAASLSLPSCLLCKSSKASTGEPRRGRNEHVTDRPAEVDQGAWDRKVAELASRRITLGQLLDFHARLGSDLMPHFDPRRSTTNDVVRHAVIPESRVGELGKSLAEVLPKKPRKHPKPPRMVTHHWANRFSDLVAVVVANGLGSKRWDSIAESLRNHDEKSLKEQLEDKVDLEYWLCAICINQHASICGNSMGVADTVTKEVLPSCNCSTPKFFNEHPGECELNKFDDMMAHLHRQYSGFLQVVAVDRDFNLFTRAWCVAELAEAHASNLEQHVVIHSPQVLEEHSGNLSHLKVQECNASRAADKEAILQKIGTEDDIEEFNQDLQQLLVGDGGLLAGWLDGQALLQEVGEIAARAKARMQKKEATKVAKDLHEAATAIDPMHTASF</sequence>
<feature type="transmembrane region" description="Helical" evidence="2">
    <location>
        <begin position="328"/>
        <end position="348"/>
    </location>
</feature>
<feature type="transmembrane region" description="Helical" evidence="2">
    <location>
        <begin position="266"/>
        <end position="286"/>
    </location>
</feature>
<dbReference type="OrthoDB" id="412053at2759"/>
<keyword evidence="2" id="KW-0472">Membrane</keyword>
<protein>
    <submittedName>
        <fullName evidence="3">Uncharacterized protein</fullName>
    </submittedName>
</protein>
<feature type="transmembrane region" description="Helical" evidence="2">
    <location>
        <begin position="360"/>
        <end position="381"/>
    </location>
</feature>
<keyword evidence="2" id="KW-1133">Transmembrane helix</keyword>
<evidence type="ECO:0000313" key="4">
    <source>
        <dbReference type="Proteomes" id="UP000604046"/>
    </source>
</evidence>
<feature type="transmembrane region" description="Helical" evidence="2">
    <location>
        <begin position="200"/>
        <end position="220"/>
    </location>
</feature>
<evidence type="ECO:0000313" key="3">
    <source>
        <dbReference type="EMBL" id="CAE7404084.1"/>
    </source>
</evidence>
<proteinExistence type="predicted"/>
<feature type="transmembrane region" description="Helical" evidence="2">
    <location>
        <begin position="73"/>
        <end position="94"/>
    </location>
</feature>
<dbReference type="AlphaFoldDB" id="A0A812QUP2"/>
<evidence type="ECO:0000256" key="1">
    <source>
        <dbReference type="SAM" id="MobiDB-lite"/>
    </source>
</evidence>
<name>A0A812QUP2_9DINO</name>
<feature type="region of interest" description="Disordered" evidence="1">
    <location>
        <begin position="391"/>
        <end position="411"/>
    </location>
</feature>
<dbReference type="Proteomes" id="UP000604046">
    <property type="component" value="Unassembled WGS sequence"/>
</dbReference>
<feature type="transmembrane region" description="Helical" evidence="2">
    <location>
        <begin position="43"/>
        <end position="61"/>
    </location>
</feature>